<accession>A0ACC1N014</accession>
<dbReference type="Proteomes" id="UP001144978">
    <property type="component" value="Unassembled WGS sequence"/>
</dbReference>
<reference evidence="1" key="1">
    <citation type="submission" date="2022-08" db="EMBL/GenBank/DDBJ databases">
        <title>Genome Sequence of Pycnoporus sanguineus.</title>
        <authorList>
            <person name="Buettner E."/>
        </authorList>
    </citation>
    <scope>NUCLEOTIDE SEQUENCE</scope>
    <source>
        <strain evidence="1">CG-C14</strain>
    </source>
</reference>
<proteinExistence type="predicted"/>
<sequence length="427" mass="47953">MRAREQDYRTPSAPTRFHPLWDNPGSTNSLPPLRTMPPSPLALHAPTSHPFRHSSPTVHPPSSVNESRKRRNENEAPSWLHDTPVPRKRKYYTSHDKLSIILDCIYDETRWKLGDFLWALFDPNEALESTHDEKRRRAVVSAFLQGKGGVTPARIIDLWYNHPDGRVPPSSSEFNHMYSPSPEHFTEACSVRVALTSFATQVVSKQLAKEAERAVKPQHGLHASRKKKKTEGGAARLKLEWADVGSTTVSRVDTVIKRYQPLLRSLLLAVAERPNPVGSVRKVRPAETVVTNVISMLDFSRSNRANLLPTARALLHFALSAPYDLYHYNSRIGFMPAYSTVYRTLEELARQEAAAARSYGRAIGSVGHLWFDNVQNYLLQRDPRIGRVNALRIGTAATFVEAPDIPLKALDLDDKLGPSSISAIARR</sequence>
<comment type="caution">
    <text evidence="1">The sequence shown here is derived from an EMBL/GenBank/DDBJ whole genome shotgun (WGS) entry which is preliminary data.</text>
</comment>
<evidence type="ECO:0000313" key="2">
    <source>
        <dbReference type="Proteomes" id="UP001144978"/>
    </source>
</evidence>
<protein>
    <submittedName>
        <fullName evidence="1">Uncharacterized protein</fullName>
    </submittedName>
</protein>
<name>A0ACC1N014_9APHY</name>
<gene>
    <name evidence="1" type="ORF">NUW54_g12312</name>
</gene>
<dbReference type="EMBL" id="JANSHE010005192">
    <property type="protein sequence ID" value="KAJ2972242.1"/>
    <property type="molecule type" value="Genomic_DNA"/>
</dbReference>
<organism evidence="1 2">
    <name type="scientific">Trametes sanguinea</name>
    <dbReference type="NCBI Taxonomy" id="158606"/>
    <lineage>
        <taxon>Eukaryota</taxon>
        <taxon>Fungi</taxon>
        <taxon>Dikarya</taxon>
        <taxon>Basidiomycota</taxon>
        <taxon>Agaricomycotina</taxon>
        <taxon>Agaricomycetes</taxon>
        <taxon>Polyporales</taxon>
        <taxon>Polyporaceae</taxon>
        <taxon>Trametes</taxon>
    </lineage>
</organism>
<evidence type="ECO:0000313" key="1">
    <source>
        <dbReference type="EMBL" id="KAJ2972242.1"/>
    </source>
</evidence>
<keyword evidence="2" id="KW-1185">Reference proteome</keyword>